<evidence type="ECO:0000256" key="2">
    <source>
        <dbReference type="SAM" id="SignalP"/>
    </source>
</evidence>
<dbReference type="OrthoDB" id="4779287at2759"/>
<feature type="compositionally biased region" description="Low complexity" evidence="1">
    <location>
        <begin position="163"/>
        <end position="190"/>
    </location>
</feature>
<dbReference type="EMBL" id="KN831789">
    <property type="protein sequence ID" value="KIM38696.1"/>
    <property type="molecule type" value="Genomic_DNA"/>
</dbReference>
<dbReference type="STRING" id="686832.A0A0C3C538"/>
<dbReference type="Proteomes" id="UP000053424">
    <property type="component" value="Unassembled WGS sequence"/>
</dbReference>
<feature type="region of interest" description="Disordered" evidence="1">
    <location>
        <begin position="150"/>
        <end position="190"/>
    </location>
</feature>
<organism evidence="3 4">
    <name type="scientific">Hebeloma cylindrosporum</name>
    <dbReference type="NCBI Taxonomy" id="76867"/>
    <lineage>
        <taxon>Eukaryota</taxon>
        <taxon>Fungi</taxon>
        <taxon>Dikarya</taxon>
        <taxon>Basidiomycota</taxon>
        <taxon>Agaricomycotina</taxon>
        <taxon>Agaricomycetes</taxon>
        <taxon>Agaricomycetidae</taxon>
        <taxon>Agaricales</taxon>
        <taxon>Agaricineae</taxon>
        <taxon>Hymenogastraceae</taxon>
        <taxon>Hebeloma</taxon>
    </lineage>
</organism>
<feature type="chain" id="PRO_5002162116" evidence="2">
    <location>
        <begin position="20"/>
        <end position="222"/>
    </location>
</feature>
<keyword evidence="2" id="KW-0732">Signal</keyword>
<feature type="signal peptide" evidence="2">
    <location>
        <begin position="1"/>
        <end position="19"/>
    </location>
</feature>
<evidence type="ECO:0000313" key="4">
    <source>
        <dbReference type="Proteomes" id="UP000053424"/>
    </source>
</evidence>
<sequence length="222" mass="22149">MNPFTSLIALAAVLTACEGSELIPGLVIRQTNTGAVGAGFATRATSCSATQVDCGGGITQEVCCPSGTLCFHSSDGVCCPTDADCNVQLFADPQCADPSWFLCTDYQPNIPGYVPNDPGYWCCPTGTQCLVSPEAGFVCSAVNNGDTPGSTVLSGQAPTQASTAKTAPTLAGTGTATAGTKTTSSPTTSTVKNAAIKSSSSASGLGIFVAQALFALALAALL</sequence>
<evidence type="ECO:0000313" key="3">
    <source>
        <dbReference type="EMBL" id="KIM38696.1"/>
    </source>
</evidence>
<gene>
    <name evidence="3" type="ORF">M413DRAFT_447652</name>
</gene>
<name>A0A0C3C538_HEBCY</name>
<reference evidence="3 4" key="1">
    <citation type="submission" date="2014-04" db="EMBL/GenBank/DDBJ databases">
        <authorList>
            <consortium name="DOE Joint Genome Institute"/>
            <person name="Kuo A."/>
            <person name="Gay G."/>
            <person name="Dore J."/>
            <person name="Kohler A."/>
            <person name="Nagy L.G."/>
            <person name="Floudas D."/>
            <person name="Copeland A."/>
            <person name="Barry K.W."/>
            <person name="Cichocki N."/>
            <person name="Veneault-Fourrey C."/>
            <person name="LaButti K."/>
            <person name="Lindquist E.A."/>
            <person name="Lipzen A."/>
            <person name="Lundell T."/>
            <person name="Morin E."/>
            <person name="Murat C."/>
            <person name="Sun H."/>
            <person name="Tunlid A."/>
            <person name="Henrissat B."/>
            <person name="Grigoriev I.V."/>
            <person name="Hibbett D.S."/>
            <person name="Martin F."/>
            <person name="Nordberg H.P."/>
            <person name="Cantor M.N."/>
            <person name="Hua S.X."/>
        </authorList>
    </citation>
    <scope>NUCLEOTIDE SEQUENCE [LARGE SCALE GENOMIC DNA]</scope>
    <source>
        <strain evidence="4">h7</strain>
    </source>
</reference>
<keyword evidence="4" id="KW-1185">Reference proteome</keyword>
<proteinExistence type="predicted"/>
<protein>
    <submittedName>
        <fullName evidence="3">Uncharacterized protein</fullName>
    </submittedName>
</protein>
<accession>A0A0C3C538</accession>
<dbReference type="HOGENOM" id="CLU_1214953_0_0_1"/>
<evidence type="ECO:0000256" key="1">
    <source>
        <dbReference type="SAM" id="MobiDB-lite"/>
    </source>
</evidence>
<dbReference type="AlphaFoldDB" id="A0A0C3C538"/>
<feature type="compositionally biased region" description="Polar residues" evidence="1">
    <location>
        <begin position="150"/>
        <end position="162"/>
    </location>
</feature>
<reference evidence="4" key="2">
    <citation type="submission" date="2015-01" db="EMBL/GenBank/DDBJ databases">
        <title>Evolutionary Origins and Diversification of the Mycorrhizal Mutualists.</title>
        <authorList>
            <consortium name="DOE Joint Genome Institute"/>
            <consortium name="Mycorrhizal Genomics Consortium"/>
            <person name="Kohler A."/>
            <person name="Kuo A."/>
            <person name="Nagy L.G."/>
            <person name="Floudas D."/>
            <person name="Copeland A."/>
            <person name="Barry K.W."/>
            <person name="Cichocki N."/>
            <person name="Veneault-Fourrey C."/>
            <person name="LaButti K."/>
            <person name="Lindquist E.A."/>
            <person name="Lipzen A."/>
            <person name="Lundell T."/>
            <person name="Morin E."/>
            <person name="Murat C."/>
            <person name="Riley R."/>
            <person name="Ohm R."/>
            <person name="Sun H."/>
            <person name="Tunlid A."/>
            <person name="Henrissat B."/>
            <person name="Grigoriev I.V."/>
            <person name="Hibbett D.S."/>
            <person name="Martin F."/>
        </authorList>
    </citation>
    <scope>NUCLEOTIDE SEQUENCE [LARGE SCALE GENOMIC DNA]</scope>
    <source>
        <strain evidence="4">h7</strain>
    </source>
</reference>